<dbReference type="SUPFAM" id="SSF81324">
    <property type="entry name" value="Voltage-gated potassium channels"/>
    <property type="match status" value="1"/>
</dbReference>
<comment type="subcellular location">
    <subcellularLocation>
        <location evidence="1">Membrane</location>
        <topology evidence="1">Multi-pass membrane protein</topology>
    </subcellularLocation>
</comment>
<name>A0A9P1GAA9_9DINO</name>
<keyword evidence="4 6" id="KW-0472">Membrane</keyword>
<feature type="region of interest" description="Disordered" evidence="5">
    <location>
        <begin position="55"/>
        <end position="127"/>
    </location>
</feature>
<dbReference type="AlphaFoldDB" id="A0A9P1GAA9"/>
<dbReference type="OrthoDB" id="446839at2759"/>
<keyword evidence="10" id="KW-1185">Reference proteome</keyword>
<evidence type="ECO:0000259" key="7">
    <source>
        <dbReference type="PROSITE" id="PS50222"/>
    </source>
</evidence>
<dbReference type="GO" id="GO:0005216">
    <property type="term" value="F:monoatomic ion channel activity"/>
    <property type="evidence" value="ECO:0007669"/>
    <property type="project" value="InterPro"/>
</dbReference>
<dbReference type="Pfam" id="PF00520">
    <property type="entry name" value="Ion_trans"/>
    <property type="match status" value="1"/>
</dbReference>
<comment type="caution">
    <text evidence="8">The sequence shown here is derived from an EMBL/GenBank/DDBJ whole genome shotgun (WGS) entry which is preliminary data.</text>
</comment>
<dbReference type="PROSITE" id="PS00018">
    <property type="entry name" value="EF_HAND_1"/>
    <property type="match status" value="1"/>
</dbReference>
<dbReference type="InterPro" id="IPR002048">
    <property type="entry name" value="EF_hand_dom"/>
</dbReference>
<feature type="compositionally biased region" description="Basic and acidic residues" evidence="5">
    <location>
        <begin position="118"/>
        <end position="127"/>
    </location>
</feature>
<evidence type="ECO:0000256" key="3">
    <source>
        <dbReference type="ARBA" id="ARBA00022989"/>
    </source>
</evidence>
<dbReference type="EMBL" id="CAMXCT030003275">
    <property type="protein sequence ID" value="CAL4790787.1"/>
    <property type="molecule type" value="Genomic_DNA"/>
</dbReference>
<dbReference type="EMBL" id="CAMXCT010003275">
    <property type="protein sequence ID" value="CAI4003475.1"/>
    <property type="molecule type" value="Genomic_DNA"/>
</dbReference>
<gene>
    <name evidence="8" type="ORF">C1SCF055_LOCUS29343</name>
</gene>
<dbReference type="Gene3D" id="1.10.287.70">
    <property type="match status" value="1"/>
</dbReference>
<proteinExistence type="predicted"/>
<accession>A0A9P1GAA9</accession>
<evidence type="ECO:0000313" key="10">
    <source>
        <dbReference type="Proteomes" id="UP001152797"/>
    </source>
</evidence>
<evidence type="ECO:0000256" key="4">
    <source>
        <dbReference type="ARBA" id="ARBA00023136"/>
    </source>
</evidence>
<dbReference type="PROSITE" id="PS50222">
    <property type="entry name" value="EF_HAND_2"/>
    <property type="match status" value="1"/>
</dbReference>
<keyword evidence="2 6" id="KW-0812">Transmembrane</keyword>
<keyword evidence="3 6" id="KW-1133">Transmembrane helix</keyword>
<feature type="transmembrane region" description="Helical" evidence="6">
    <location>
        <begin position="321"/>
        <end position="347"/>
    </location>
</feature>
<organism evidence="8">
    <name type="scientific">Cladocopium goreaui</name>
    <dbReference type="NCBI Taxonomy" id="2562237"/>
    <lineage>
        <taxon>Eukaryota</taxon>
        <taxon>Sar</taxon>
        <taxon>Alveolata</taxon>
        <taxon>Dinophyceae</taxon>
        <taxon>Suessiales</taxon>
        <taxon>Symbiodiniaceae</taxon>
        <taxon>Cladocopium</taxon>
    </lineage>
</organism>
<dbReference type="EMBL" id="CAMXCT020003275">
    <property type="protein sequence ID" value="CAL1156850.1"/>
    <property type="molecule type" value="Genomic_DNA"/>
</dbReference>
<sequence length="602" mass="66708">MEKTGSLENLDGIGNNNPVENEFLQVVSQELQTLQSVIEEANQRIVKLQSEIATTGSKASGTCGRSYGLTKRLPQHVNPDVPPEDVQSRGGRQASNEVQAVQTPSLSNTSPAKSMARASEDPDWADKEDVQAQFVRIDTSKNGFLSAQELTAIAITHGQQVTVRSVVNAVKYINDGVPSVPSDEGVFESSDAECDQNGFIRLRSDNALINEAPTDIAATLLALQKSLEDESDNHVFETSKAKFNQRQRSALIKEAMDVGIVFVIAVNAAVIGIAIELLLNMLAGDERQGQSQLNLLKVLRLARLFRLVRIMRFKMFKELKLMAMGLLSGIRALAWAIVLLMVVIYMISIVTKSFFGDYHEEFSTVGAGMFTLFRCFTEACETYEGDPIPEKLYLRGGFYFQVGYILVTMLVTVGLFNLILAVFIDNVTKSQNQRKQKELGDSAIETEVKLKMLLARFINEPTSSKASSHMMGRFSEDVTNKLSNLTDVAKKRHQLEQRVCADEALLECNINITRGIFQAWLRDSEFVKILDEADASCQEMLAGELSPHELLTGLLSLRGEVTKGDVIYILLRVRDMTHRMEQLQQDVRSLTSGPLGAESRLG</sequence>
<feature type="domain" description="EF-hand" evidence="7">
    <location>
        <begin position="125"/>
        <end position="160"/>
    </location>
</feature>
<dbReference type="InterPro" id="IPR005821">
    <property type="entry name" value="Ion_trans_dom"/>
</dbReference>
<dbReference type="GO" id="GO:0016020">
    <property type="term" value="C:membrane"/>
    <property type="evidence" value="ECO:0007669"/>
    <property type="project" value="UniProtKB-SubCell"/>
</dbReference>
<evidence type="ECO:0000256" key="5">
    <source>
        <dbReference type="SAM" id="MobiDB-lite"/>
    </source>
</evidence>
<dbReference type="Proteomes" id="UP001152797">
    <property type="component" value="Unassembled WGS sequence"/>
</dbReference>
<feature type="transmembrane region" description="Helical" evidence="6">
    <location>
        <begin position="398"/>
        <end position="424"/>
    </location>
</feature>
<protein>
    <submittedName>
        <fullName evidence="9">Voltage-dependent P/Q-type calcium channel subunit alpha-1A</fullName>
    </submittedName>
</protein>
<reference evidence="9 10" key="2">
    <citation type="submission" date="2024-05" db="EMBL/GenBank/DDBJ databases">
        <authorList>
            <person name="Chen Y."/>
            <person name="Shah S."/>
            <person name="Dougan E. K."/>
            <person name="Thang M."/>
            <person name="Chan C."/>
        </authorList>
    </citation>
    <scope>NUCLEOTIDE SEQUENCE [LARGE SCALE GENOMIC DNA]</scope>
</reference>
<evidence type="ECO:0000313" key="8">
    <source>
        <dbReference type="EMBL" id="CAI4003475.1"/>
    </source>
</evidence>
<evidence type="ECO:0000313" key="9">
    <source>
        <dbReference type="EMBL" id="CAL4790787.1"/>
    </source>
</evidence>
<feature type="compositionally biased region" description="Polar residues" evidence="5">
    <location>
        <begin position="93"/>
        <end position="112"/>
    </location>
</feature>
<feature type="transmembrane region" description="Helical" evidence="6">
    <location>
        <begin position="258"/>
        <end position="279"/>
    </location>
</feature>
<evidence type="ECO:0000256" key="6">
    <source>
        <dbReference type="SAM" id="Phobius"/>
    </source>
</evidence>
<dbReference type="GO" id="GO:0005509">
    <property type="term" value="F:calcium ion binding"/>
    <property type="evidence" value="ECO:0007669"/>
    <property type="project" value="InterPro"/>
</dbReference>
<evidence type="ECO:0000256" key="2">
    <source>
        <dbReference type="ARBA" id="ARBA00022692"/>
    </source>
</evidence>
<evidence type="ECO:0000256" key="1">
    <source>
        <dbReference type="ARBA" id="ARBA00004141"/>
    </source>
</evidence>
<reference evidence="8" key="1">
    <citation type="submission" date="2022-10" db="EMBL/GenBank/DDBJ databases">
        <authorList>
            <person name="Chen Y."/>
            <person name="Dougan E. K."/>
            <person name="Chan C."/>
            <person name="Rhodes N."/>
            <person name="Thang M."/>
        </authorList>
    </citation>
    <scope>NUCLEOTIDE SEQUENCE</scope>
</reference>
<dbReference type="InterPro" id="IPR018247">
    <property type="entry name" value="EF_Hand_1_Ca_BS"/>
</dbReference>